<gene>
    <name evidence="15" type="ORF">FC51_GL000590</name>
</gene>
<dbReference type="Pfam" id="PF22468">
    <property type="entry name" value="ACT_9"/>
    <property type="match status" value="1"/>
</dbReference>
<evidence type="ECO:0000256" key="9">
    <source>
        <dbReference type="ARBA" id="ARBA00047872"/>
    </source>
</evidence>
<evidence type="ECO:0000256" key="5">
    <source>
        <dbReference type="ARBA" id="ARBA00022741"/>
    </source>
</evidence>
<protein>
    <recommendedName>
        <fullName evidence="11">Aspartokinase</fullName>
        <ecNumber evidence="11">2.7.2.4</ecNumber>
    </recommendedName>
</protein>
<evidence type="ECO:0000256" key="7">
    <source>
        <dbReference type="ARBA" id="ARBA00022840"/>
    </source>
</evidence>
<keyword evidence="4 11" id="KW-0808">Transferase</keyword>
<comment type="pathway">
    <text evidence="2 12">Amino-acid biosynthesis; L-lysine biosynthesis via DAP pathway; (S)-tetrahydrodipicolinate from L-aspartate: step 1/4.</text>
</comment>
<dbReference type="GO" id="GO:0004072">
    <property type="term" value="F:aspartate kinase activity"/>
    <property type="evidence" value="ECO:0007669"/>
    <property type="project" value="UniProtKB-EC"/>
</dbReference>
<comment type="pathway">
    <text evidence="12">Amino-acid biosynthesis; L-threonine biosynthesis; L-threonine from L-aspartate: step 1/5.</text>
</comment>
<evidence type="ECO:0000256" key="8">
    <source>
        <dbReference type="ARBA" id="ARBA00022915"/>
    </source>
</evidence>
<dbReference type="GO" id="GO:0019877">
    <property type="term" value="P:diaminopimelate biosynthetic process"/>
    <property type="evidence" value="ECO:0007669"/>
    <property type="project" value="UniProtKB-KW"/>
</dbReference>
<dbReference type="PANTHER" id="PTHR21499">
    <property type="entry name" value="ASPARTATE KINASE"/>
    <property type="match status" value="1"/>
</dbReference>
<dbReference type="InterPro" id="IPR054352">
    <property type="entry name" value="ACT_Aspartokinase"/>
</dbReference>
<evidence type="ECO:0000313" key="15">
    <source>
        <dbReference type="EMBL" id="KRM46012.1"/>
    </source>
</evidence>
<dbReference type="GO" id="GO:0009088">
    <property type="term" value="P:threonine biosynthetic process"/>
    <property type="evidence" value="ECO:0007669"/>
    <property type="project" value="UniProtKB-UniPathway"/>
</dbReference>
<dbReference type="UniPathway" id="UPA00034">
    <property type="reaction ID" value="UER00015"/>
</dbReference>
<dbReference type="PATRIC" id="fig|1423784.4.peg.586"/>
<dbReference type="GO" id="GO:0005524">
    <property type="term" value="F:ATP binding"/>
    <property type="evidence" value="ECO:0007669"/>
    <property type="project" value="UniProtKB-KW"/>
</dbReference>
<dbReference type="AlphaFoldDB" id="A0A0R1Z4U8"/>
<dbReference type="InterPro" id="IPR001341">
    <property type="entry name" value="Asp_kinase"/>
</dbReference>
<feature type="binding site" evidence="10">
    <location>
        <begin position="222"/>
        <end position="223"/>
    </location>
    <ligand>
        <name>ATP</name>
        <dbReference type="ChEBI" id="CHEBI:30616"/>
    </ligand>
</feature>
<dbReference type="InterPro" id="IPR045865">
    <property type="entry name" value="ACT-like_dom_sf"/>
</dbReference>
<dbReference type="NCBIfam" id="TIGR00657">
    <property type="entry name" value="asp_kinases"/>
    <property type="match status" value="1"/>
</dbReference>
<dbReference type="Gene3D" id="3.40.1160.10">
    <property type="entry name" value="Acetylglutamate kinase-like"/>
    <property type="match status" value="1"/>
</dbReference>
<dbReference type="SUPFAM" id="SSF53633">
    <property type="entry name" value="Carbamate kinase-like"/>
    <property type="match status" value="1"/>
</dbReference>
<dbReference type="Gene3D" id="3.30.2130.10">
    <property type="entry name" value="VC0802-like"/>
    <property type="match status" value="1"/>
</dbReference>
<comment type="catalytic activity">
    <reaction evidence="9 11">
        <text>L-aspartate + ATP = 4-phospho-L-aspartate + ADP</text>
        <dbReference type="Rhea" id="RHEA:23776"/>
        <dbReference type="ChEBI" id="CHEBI:29991"/>
        <dbReference type="ChEBI" id="CHEBI:30616"/>
        <dbReference type="ChEBI" id="CHEBI:57535"/>
        <dbReference type="ChEBI" id="CHEBI:456216"/>
        <dbReference type="EC" id="2.7.2.4"/>
    </reaction>
</comment>
<dbReference type="PROSITE" id="PS00324">
    <property type="entry name" value="ASPARTOKINASE"/>
    <property type="match status" value="1"/>
</dbReference>
<name>A0A0R1Z4U8_9LACO</name>
<dbReference type="InterPro" id="IPR035804">
    <property type="entry name" value="AKIII_YclM_N"/>
</dbReference>
<keyword evidence="6 11" id="KW-0418">Kinase</keyword>
<evidence type="ECO:0000256" key="12">
    <source>
        <dbReference type="RuleBase" id="RU004249"/>
    </source>
</evidence>
<sequence>MKVMKVVKFGGSSLADAAHVQKVINIVQSDPDRKVVVTSAPGKRFSGDVKVTDLLIQYANAIIAGTDATQICETIFARYQEIGNGFGVPATILDDIKQKLIALPTKSYPNDDYLMAAFKAHGERLNAELFAACLNESGENARFVDPSEAGILLSDDPNGATVLEKTYDNLAHLTYGDEKLVFPGFFGFSEDGNIVTFARGGSDITGSILAAGLHASLYENFTDVDAIFAANPKVVNDPLPIHKMTFREMRELSYAGFSVFNDEAIIPAIQGQVPINVKNTNNPDLPGTLIVPEEDFTSKRPVTGIAGSNRFAALYLHRYLLNKEVGFTLKILQILYKYGVSYEHMPSGIDDLTIIFDRTQLDRDTIKKMCRDIQSELHPDTLDWIDDYAIIMVVGEGMRARVGTIENIIRPLAEHNIPVHMINQGASRISIMLGTRQSDADAAVKYIYEHFFRENPSVNRIEYQAEV</sequence>
<dbReference type="Pfam" id="PF00696">
    <property type="entry name" value="AA_kinase"/>
    <property type="match status" value="1"/>
</dbReference>
<evidence type="ECO:0000256" key="11">
    <source>
        <dbReference type="RuleBase" id="RU003448"/>
    </source>
</evidence>
<evidence type="ECO:0000256" key="10">
    <source>
        <dbReference type="PIRSR" id="PIRSR000726-1"/>
    </source>
</evidence>
<dbReference type="FunFam" id="3.40.1160.10:FF:000027">
    <property type="entry name" value="Aspartokinase"/>
    <property type="match status" value="1"/>
</dbReference>
<evidence type="ECO:0000256" key="6">
    <source>
        <dbReference type="ARBA" id="ARBA00022777"/>
    </source>
</evidence>
<dbReference type="UniPathway" id="UPA00051">
    <property type="reaction ID" value="UER00462"/>
</dbReference>
<reference evidence="15 16" key="1">
    <citation type="journal article" date="2015" name="Genome Announc.">
        <title>Expanding the biotechnology potential of lactobacilli through comparative genomics of 213 strains and associated genera.</title>
        <authorList>
            <person name="Sun Z."/>
            <person name="Harris H.M."/>
            <person name="McCann A."/>
            <person name="Guo C."/>
            <person name="Argimon S."/>
            <person name="Zhang W."/>
            <person name="Yang X."/>
            <person name="Jeffery I.B."/>
            <person name="Cooney J.C."/>
            <person name="Kagawa T.F."/>
            <person name="Liu W."/>
            <person name="Song Y."/>
            <person name="Salvetti E."/>
            <person name="Wrobel A."/>
            <person name="Rasinkangas P."/>
            <person name="Parkhill J."/>
            <person name="Rea M.C."/>
            <person name="O'Sullivan O."/>
            <person name="Ritari J."/>
            <person name="Douillard F.P."/>
            <person name="Paul Ross R."/>
            <person name="Yang R."/>
            <person name="Briner A.E."/>
            <person name="Felis G.E."/>
            <person name="de Vos W.M."/>
            <person name="Barrangou R."/>
            <person name="Klaenhammer T.R."/>
            <person name="Caufield P.W."/>
            <person name="Cui Y."/>
            <person name="Zhang H."/>
            <person name="O'Toole P.W."/>
        </authorList>
    </citation>
    <scope>NUCLEOTIDE SEQUENCE [LARGE SCALE GENOMIC DNA]</scope>
    <source>
        <strain evidence="15 16">DSM 5707</strain>
    </source>
</reference>
<organism evidence="15 16">
    <name type="scientific">Lentilactobacillus parabuchneri DSM 5707 = NBRC 107865</name>
    <dbReference type="NCBI Taxonomy" id="1423784"/>
    <lineage>
        <taxon>Bacteria</taxon>
        <taxon>Bacillati</taxon>
        <taxon>Bacillota</taxon>
        <taxon>Bacilli</taxon>
        <taxon>Lactobacillales</taxon>
        <taxon>Lactobacillaceae</taxon>
        <taxon>Lentilactobacillus</taxon>
    </lineage>
</organism>
<feature type="binding site" evidence="10">
    <location>
        <begin position="8"/>
        <end position="11"/>
    </location>
    <ligand>
        <name>ATP</name>
        <dbReference type="ChEBI" id="CHEBI:30616"/>
    </ligand>
</feature>
<dbReference type="GO" id="GO:0009090">
    <property type="term" value="P:homoserine biosynthetic process"/>
    <property type="evidence" value="ECO:0007669"/>
    <property type="project" value="TreeGrafter"/>
</dbReference>
<comment type="pathway">
    <text evidence="12">Amino-acid biosynthesis; L-methionine biosynthesis via de novo pathway; L-homoserine from L-aspartate: step 1/3.</text>
</comment>
<dbReference type="GO" id="GO:0005829">
    <property type="term" value="C:cytosol"/>
    <property type="evidence" value="ECO:0007669"/>
    <property type="project" value="TreeGrafter"/>
</dbReference>
<dbReference type="NCBIfam" id="NF006540">
    <property type="entry name" value="PRK09034.1"/>
    <property type="match status" value="1"/>
</dbReference>
<evidence type="ECO:0000313" key="16">
    <source>
        <dbReference type="Proteomes" id="UP000051957"/>
    </source>
</evidence>
<feature type="binding site" evidence="10">
    <location>
        <position position="52"/>
    </location>
    <ligand>
        <name>substrate</name>
    </ligand>
</feature>
<dbReference type="Proteomes" id="UP000051957">
    <property type="component" value="Unassembled WGS sequence"/>
</dbReference>
<comment type="function">
    <text evidence="1">Catalyzes the phosphorylation of the beta-carboxyl group of aspartic acid with ATP to yield 4-phospho-L-aspartate, which is involved in the branched biosynthetic pathway leading to the biosynthesis of amino acids threonine, isoleucine and methionine.</text>
</comment>
<feature type="binding site" evidence="10">
    <location>
        <position position="123"/>
    </location>
    <ligand>
        <name>substrate</name>
    </ligand>
</feature>
<keyword evidence="5 10" id="KW-0547">Nucleotide-binding</keyword>
<dbReference type="InterPro" id="IPR001048">
    <property type="entry name" value="Asp/Glu/Uridylate_kinase"/>
</dbReference>
<keyword evidence="12" id="KW-0028">Amino-acid biosynthesis</keyword>
<feature type="domain" description="Aspartokinase ACT" evidence="14">
    <location>
        <begin position="391"/>
        <end position="451"/>
    </location>
</feature>
<evidence type="ECO:0000256" key="1">
    <source>
        <dbReference type="ARBA" id="ARBA00003121"/>
    </source>
</evidence>
<dbReference type="UniPathway" id="UPA00050">
    <property type="reaction ID" value="UER00461"/>
</dbReference>
<comment type="caution">
    <text evidence="15">The sequence shown here is derived from an EMBL/GenBank/DDBJ whole genome shotgun (WGS) entry which is preliminary data.</text>
</comment>
<dbReference type="InterPro" id="IPR036393">
    <property type="entry name" value="AceGlu_kinase-like_sf"/>
</dbReference>
<comment type="similarity">
    <text evidence="3 11">Belongs to the aspartokinase family.</text>
</comment>
<dbReference type="InterPro" id="IPR018042">
    <property type="entry name" value="Aspartate_kinase_CS"/>
</dbReference>
<evidence type="ECO:0000256" key="4">
    <source>
        <dbReference type="ARBA" id="ARBA00022679"/>
    </source>
</evidence>
<accession>A0A0R1Z4U8</accession>
<evidence type="ECO:0000259" key="13">
    <source>
        <dbReference type="Pfam" id="PF00696"/>
    </source>
</evidence>
<dbReference type="PIRSF" id="PIRSF000726">
    <property type="entry name" value="Asp_kin"/>
    <property type="match status" value="1"/>
</dbReference>
<dbReference type="SUPFAM" id="SSF55021">
    <property type="entry name" value="ACT-like"/>
    <property type="match status" value="2"/>
</dbReference>
<dbReference type="InterPro" id="IPR005260">
    <property type="entry name" value="Asp_kin_monofn"/>
</dbReference>
<evidence type="ECO:0000256" key="3">
    <source>
        <dbReference type="ARBA" id="ARBA00010122"/>
    </source>
</evidence>
<dbReference type="PANTHER" id="PTHR21499:SF67">
    <property type="entry name" value="ASPARTOKINASE 3"/>
    <property type="match status" value="1"/>
</dbReference>
<keyword evidence="8" id="KW-0220">Diaminopimelate biosynthesis</keyword>
<feature type="domain" description="Aspartate/glutamate/uridylate kinase" evidence="13">
    <location>
        <begin position="5"/>
        <end position="279"/>
    </location>
</feature>
<keyword evidence="7 10" id="KW-0067">ATP-binding</keyword>
<dbReference type="CDD" id="cd04916">
    <property type="entry name" value="ACT_AKiii-YclM-BS_2"/>
    <property type="match status" value="1"/>
</dbReference>
<dbReference type="GO" id="GO:0009089">
    <property type="term" value="P:lysine biosynthetic process via diaminopimelate"/>
    <property type="evidence" value="ECO:0007669"/>
    <property type="project" value="UniProtKB-UniPathway"/>
</dbReference>
<proteinExistence type="inferred from homology"/>
<dbReference type="CDD" id="cd04245">
    <property type="entry name" value="AAK_AKiii-YclM-BS"/>
    <property type="match status" value="1"/>
</dbReference>
<dbReference type="EMBL" id="AZGK01000011">
    <property type="protein sequence ID" value="KRM46012.1"/>
    <property type="molecule type" value="Genomic_DNA"/>
</dbReference>
<evidence type="ECO:0000256" key="2">
    <source>
        <dbReference type="ARBA" id="ARBA00004766"/>
    </source>
</evidence>
<dbReference type="EC" id="2.7.2.4" evidence="11"/>
<dbReference type="CDD" id="cd04911">
    <property type="entry name" value="ACT_AKiii-YclM-BS_1"/>
    <property type="match status" value="1"/>
</dbReference>
<evidence type="ECO:0000259" key="14">
    <source>
        <dbReference type="Pfam" id="PF22468"/>
    </source>
</evidence>